<feature type="compositionally biased region" description="Gly residues" evidence="1">
    <location>
        <begin position="415"/>
        <end position="441"/>
    </location>
</feature>
<dbReference type="AlphaFoldDB" id="A0A484MY56"/>
<evidence type="ECO:0000313" key="2">
    <source>
        <dbReference type="EMBL" id="VFQ93802.1"/>
    </source>
</evidence>
<evidence type="ECO:0008006" key="4">
    <source>
        <dbReference type="Google" id="ProtNLM"/>
    </source>
</evidence>
<evidence type="ECO:0000313" key="3">
    <source>
        <dbReference type="Proteomes" id="UP000595140"/>
    </source>
</evidence>
<reference evidence="2 3" key="1">
    <citation type="submission" date="2018-04" db="EMBL/GenBank/DDBJ databases">
        <authorList>
            <person name="Vogel A."/>
        </authorList>
    </citation>
    <scope>NUCLEOTIDE SEQUENCE [LARGE SCALE GENOMIC DNA]</scope>
</reference>
<gene>
    <name evidence="2" type="ORF">CCAM_LOCUS35578</name>
</gene>
<evidence type="ECO:0000256" key="1">
    <source>
        <dbReference type="SAM" id="MobiDB-lite"/>
    </source>
</evidence>
<proteinExistence type="predicted"/>
<dbReference type="PANTHER" id="PTHR47481:SF40">
    <property type="entry name" value="RETROTRANSPOSON GAG DOMAIN-CONTAINING PROTEIN"/>
    <property type="match status" value="1"/>
</dbReference>
<sequence length="647" mass="71551">MESPSPPRSAMESLDLCFESFVPETEFQDGGGEDVNFISDDTEEDEVIVIHSEDDAADVAPVRDRKDVIDLESQKDSVFLLGSEEGDLILLDTEIDDPEGCEKSGIEHSQAIYSCMHLHIDMLNILLPSPDPNFWASKTKPLSAKRKSEVLVPEAILKKPTSHPRIDAQTNKSSKGKSEGKHVAAATTEPGSAGDFNSKHPLLVGSFNRNNMPLFDEYAIEIFKKRLGSIPSSTAMELEENWVKLAGEEMLLFAKKSELIEGMDEHSEENDFSSVYSTPDSYESELEAVFDEIRIEKQLSMKVIHDLFHDNKHARAMQLEHQFRTTIKGSTPMATYCQELRNIADWLDDVDAPVSEHQFVLQMLRGLPDDLQAQTSFIQFQDPLPSFLQVRSALFLLDRQQTPLGSSNSTALLAGHGGSSHAGGQHGGTGGRGSSSGGGQFFGSSYGDGSSSGQRGGFGRGQGRGNGNRGRGRGRQNSGSRQRPPTDGHNSWNSPYPNPNPGATTSRSSAEAEYRAVANAVAETSWIRNLLLELQQPLRRATLVFCDNVSAVYLSSNPVQHQRTKHVEVDIHFVRDKVALGQIRVLHVPSSSQPFFYQQLLFCCYFNTDPSMSWLRQLHQRELTVLLHKLKCTAGGVWVKTWSGMKN</sequence>
<accession>A0A484MY56</accession>
<dbReference type="PANTHER" id="PTHR47481">
    <property type="match status" value="1"/>
</dbReference>
<dbReference type="Pfam" id="PF14223">
    <property type="entry name" value="Retrotran_gag_2"/>
    <property type="match status" value="1"/>
</dbReference>
<dbReference type="EMBL" id="OOIL02005040">
    <property type="protein sequence ID" value="VFQ93802.1"/>
    <property type="molecule type" value="Genomic_DNA"/>
</dbReference>
<dbReference type="OrthoDB" id="695502at2759"/>
<feature type="region of interest" description="Disordered" evidence="1">
    <location>
        <begin position="407"/>
        <end position="510"/>
    </location>
</feature>
<feature type="compositionally biased region" description="Gly residues" evidence="1">
    <location>
        <begin position="454"/>
        <end position="469"/>
    </location>
</feature>
<organism evidence="2 3">
    <name type="scientific">Cuscuta campestris</name>
    <dbReference type="NCBI Taxonomy" id="132261"/>
    <lineage>
        <taxon>Eukaryota</taxon>
        <taxon>Viridiplantae</taxon>
        <taxon>Streptophyta</taxon>
        <taxon>Embryophyta</taxon>
        <taxon>Tracheophyta</taxon>
        <taxon>Spermatophyta</taxon>
        <taxon>Magnoliopsida</taxon>
        <taxon>eudicotyledons</taxon>
        <taxon>Gunneridae</taxon>
        <taxon>Pentapetalae</taxon>
        <taxon>asterids</taxon>
        <taxon>lamiids</taxon>
        <taxon>Solanales</taxon>
        <taxon>Convolvulaceae</taxon>
        <taxon>Cuscuteae</taxon>
        <taxon>Cuscuta</taxon>
        <taxon>Cuscuta subgen. Grammica</taxon>
        <taxon>Cuscuta sect. Cleistogrammica</taxon>
    </lineage>
</organism>
<dbReference type="CDD" id="cd09272">
    <property type="entry name" value="RNase_HI_RT_Ty1"/>
    <property type="match status" value="1"/>
</dbReference>
<feature type="compositionally biased region" description="Low complexity" evidence="1">
    <location>
        <begin position="442"/>
        <end position="453"/>
    </location>
</feature>
<keyword evidence="3" id="KW-1185">Reference proteome</keyword>
<feature type="region of interest" description="Disordered" evidence="1">
    <location>
        <begin position="161"/>
        <end position="195"/>
    </location>
</feature>
<protein>
    <recommendedName>
        <fullName evidence="4">Reverse transcriptase Ty1/copia-type domain-containing protein</fullName>
    </recommendedName>
</protein>
<name>A0A484MY56_9ASTE</name>
<dbReference type="Proteomes" id="UP000595140">
    <property type="component" value="Unassembled WGS sequence"/>
</dbReference>